<name>A0A1I9S7T5_9CAUD</name>
<evidence type="ECO:0000313" key="1">
    <source>
        <dbReference type="EMBL" id="AOZ62841.1"/>
    </source>
</evidence>
<organism evidence="1 2">
    <name type="scientific">Rhodococcus phage Partridge</name>
    <dbReference type="NCBI Taxonomy" id="1897441"/>
    <lineage>
        <taxon>Viruses</taxon>
        <taxon>Duplodnaviria</taxon>
        <taxon>Heunggongvirae</taxon>
        <taxon>Uroviricota</taxon>
        <taxon>Caudoviricetes</taxon>
        <taxon>Rerduovirus</taxon>
        <taxon>Rhodococcus virus Takoda</taxon>
    </lineage>
</organism>
<evidence type="ECO:0000313" key="2">
    <source>
        <dbReference type="Proteomes" id="UP000226094"/>
    </source>
</evidence>
<protein>
    <submittedName>
        <fullName evidence="1">Major tail protein</fullName>
    </submittedName>
</protein>
<dbReference type="InterPro" id="IPR058154">
    <property type="entry name" value="Bxb1_TTP-like"/>
</dbReference>
<dbReference type="EMBL" id="KX712237">
    <property type="protein sequence ID" value="AOZ62841.1"/>
    <property type="molecule type" value="Genomic_DNA"/>
</dbReference>
<reference evidence="1 2" key="1">
    <citation type="submission" date="2016-08" db="EMBL/GenBank/DDBJ databases">
        <authorList>
            <person name="Hancock A.M."/>
            <person name="Richers M.J."/>
            <person name="Aulds L.B."/>
            <person name="Broadway M.L."/>
            <person name="Bryant E.N."/>
            <person name="Carroll B.M."/>
            <person name="Cheathem S.K."/>
            <person name="Crawford M.B."/>
            <person name="Dicus A.P."/>
            <person name="Gates S.D."/>
            <person name="Hawkins J.N."/>
            <person name="Jeansonne R.S."/>
            <person name="Jester R.T."/>
            <person name="Kim M.J."/>
            <person name="Lambert S.B."/>
            <person name="May H.R."/>
            <person name="Nguyen A.V."/>
            <person name="Patel A.S."/>
            <person name="Pham P."/>
            <person name="Robinson K.L."/>
            <person name="Sharma S."/>
            <person name="Shrestha S."/>
            <person name="Skains R.G."/>
            <person name="Johnson L."/>
            <person name="Duong Q.-N."/>
            <person name="Jeanfreau V.G."/>
            <person name="Alonzo F.L."/>
            <person name="Wiedemeier A.M.D."/>
            <person name="Gissendanner C.R."/>
            <person name="Findley A.M."/>
            <person name="Bollivar D."/>
            <person name="Garlena R.A."/>
            <person name="Russell D.A."/>
            <person name="Pope W.H."/>
            <person name="Jacobs-Sera D."/>
            <person name="Hendrix R.W."/>
            <person name="Hatfull G.F."/>
        </authorList>
    </citation>
    <scope>NUCLEOTIDE SEQUENCE [LARGE SCALE GENOMIC DNA]</scope>
</reference>
<dbReference type="Pfam" id="PF25681">
    <property type="entry name" value="Phage_TTP_17"/>
    <property type="match status" value="1"/>
</dbReference>
<sequence>MSFNDNAVLTAARGYIFVGPTGTSRPTPNQVADLDPDTFGAHQYTLAVTGTPTSGTYTLTVDSKPVAALPLSADLGAIEAAISAVVGSGNIALTGGPLATAGVELAFIGKLQGKTVPVSVVSNLEGGTSPEVTVTETAITNGWSPIGHTSEGDLPELGFEGGDTEVRNTWQRTGLREVNTDTPFDYMTMKLAQFDASGFQFYYGDNASNVEGVFGVDSSVIKPVERALFMLIVDGDLRVGFRAAKASIRRDESISLATDEFGTLPVRATFIKHPGNHLFEWITPVAA</sequence>
<proteinExistence type="predicted"/>
<dbReference type="Proteomes" id="UP000226094">
    <property type="component" value="Segment"/>
</dbReference>
<accession>A0A1I9S7T5</accession>
<gene>
    <name evidence="1" type="ORF">SEA_PARTRIDGE_18</name>
</gene>